<keyword evidence="8" id="KW-1015">Disulfide bond</keyword>
<proteinExistence type="evidence at transcript level"/>
<evidence type="ECO:0000259" key="16">
    <source>
        <dbReference type="Pfam" id="PF07992"/>
    </source>
</evidence>
<feature type="active site" description="Proton acceptor" evidence="11">
    <location>
        <position position="489"/>
    </location>
</feature>
<dbReference type="EC" id="1.8.1.7" evidence="3"/>
<keyword evidence="5 12" id="KW-0274">FAD</keyword>
<dbReference type="InterPro" id="IPR004099">
    <property type="entry name" value="Pyr_nucl-diS_OxRdtase_dimer"/>
</dbReference>
<dbReference type="InterPro" id="IPR012999">
    <property type="entry name" value="Pyr_OxRdtase_I_AS"/>
</dbReference>
<evidence type="ECO:0000259" key="15">
    <source>
        <dbReference type="Pfam" id="PF02852"/>
    </source>
</evidence>
<keyword evidence="12" id="KW-0520">NAD</keyword>
<dbReference type="AlphaFoldDB" id="Q2V8E5"/>
<evidence type="ECO:0000256" key="5">
    <source>
        <dbReference type="ARBA" id="ARBA00022827"/>
    </source>
</evidence>
<feature type="domain" description="Pyridine nucleotide-disulphide oxidoreductase dimerisation" evidence="15">
    <location>
        <begin position="391"/>
        <end position="499"/>
    </location>
</feature>
<dbReference type="PANTHER" id="PTHR42737:SF2">
    <property type="entry name" value="GLUTATHIONE REDUCTASE"/>
    <property type="match status" value="1"/>
</dbReference>
<feature type="binding site" evidence="12">
    <location>
        <position position="356"/>
    </location>
    <ligand>
        <name>FAD</name>
        <dbReference type="ChEBI" id="CHEBI:57692"/>
    </ligand>
</feature>
<accession>Q2V8E5</accession>
<comment type="cofactor">
    <cofactor evidence="12">
        <name>FAD</name>
        <dbReference type="ChEBI" id="CHEBI:57692"/>
    </cofactor>
    <text evidence="12">Binds 1 FAD per subunit.</text>
</comment>
<evidence type="ECO:0000256" key="3">
    <source>
        <dbReference type="ARBA" id="ARBA00012607"/>
    </source>
</evidence>
<dbReference type="InterPro" id="IPR016156">
    <property type="entry name" value="FAD/NAD-linked_Rdtase_dimer_sf"/>
</dbReference>
<evidence type="ECO:0000256" key="7">
    <source>
        <dbReference type="ARBA" id="ARBA00023002"/>
    </source>
</evidence>
<keyword evidence="7 14" id="KW-0560">Oxidoreductase</keyword>
<dbReference type="InterPro" id="IPR023753">
    <property type="entry name" value="FAD/NAD-binding_dom"/>
</dbReference>
<evidence type="ECO:0000256" key="10">
    <source>
        <dbReference type="ARBA" id="ARBA00049142"/>
    </source>
</evidence>
<comment type="catalytic activity">
    <reaction evidence="10">
        <text>2 glutathione + NADP(+) = glutathione disulfide + NADPH + H(+)</text>
        <dbReference type="Rhea" id="RHEA:11740"/>
        <dbReference type="ChEBI" id="CHEBI:15378"/>
        <dbReference type="ChEBI" id="CHEBI:57783"/>
        <dbReference type="ChEBI" id="CHEBI:57925"/>
        <dbReference type="ChEBI" id="CHEBI:58297"/>
        <dbReference type="ChEBI" id="CHEBI:58349"/>
        <dbReference type="EC" id="1.8.1.7"/>
    </reaction>
</comment>
<dbReference type="PANTHER" id="PTHR42737">
    <property type="entry name" value="GLUTATHIONE REDUCTASE"/>
    <property type="match status" value="1"/>
</dbReference>
<dbReference type="EMBL" id="DQ286546">
    <property type="protein sequence ID" value="ABB88584.1"/>
    <property type="molecule type" value="mRNA"/>
</dbReference>
<dbReference type="NCBIfam" id="NF004776">
    <property type="entry name" value="PRK06116.1"/>
    <property type="match status" value="1"/>
</dbReference>
<evidence type="ECO:0000256" key="11">
    <source>
        <dbReference type="PIRSR" id="PIRSR000350-2"/>
    </source>
</evidence>
<keyword evidence="9 14" id="KW-0676">Redox-active center</keyword>
<feature type="binding site" evidence="12">
    <location>
        <position position="102"/>
    </location>
    <ligand>
        <name>FAD</name>
        <dbReference type="ChEBI" id="CHEBI:57692"/>
    </ligand>
</feature>
<evidence type="ECO:0000256" key="13">
    <source>
        <dbReference type="PIRSR" id="PIRSR000350-4"/>
    </source>
</evidence>
<dbReference type="PROSITE" id="PS00076">
    <property type="entry name" value="PYRIDINE_REDOX_1"/>
    <property type="match status" value="1"/>
</dbReference>
<dbReference type="GO" id="GO:0005829">
    <property type="term" value="C:cytosol"/>
    <property type="evidence" value="ECO:0007669"/>
    <property type="project" value="TreeGrafter"/>
</dbReference>
<name>Q2V8E5_9CHLO</name>
<organism evidence="17">
    <name type="scientific">Ulva fasciata</name>
    <dbReference type="NCBI Taxonomy" id="111617"/>
    <lineage>
        <taxon>Eukaryota</taxon>
        <taxon>Viridiplantae</taxon>
        <taxon>Chlorophyta</taxon>
        <taxon>core chlorophytes</taxon>
        <taxon>Ulvophyceae</taxon>
        <taxon>OUU clade</taxon>
        <taxon>Ulvales</taxon>
        <taxon>Ulvaceae</taxon>
        <taxon>Ulva</taxon>
    </lineage>
</organism>
<dbReference type="Pfam" id="PF07992">
    <property type="entry name" value="Pyr_redox_2"/>
    <property type="match status" value="1"/>
</dbReference>
<dbReference type="SUPFAM" id="SSF55424">
    <property type="entry name" value="FAD/NAD-linked reductases, dimerisation (C-terminal) domain"/>
    <property type="match status" value="1"/>
</dbReference>
<keyword evidence="6" id="KW-0521">NADP</keyword>
<dbReference type="InterPro" id="IPR001100">
    <property type="entry name" value="Pyr_nuc-diS_OxRdtase"/>
</dbReference>
<dbReference type="Gene3D" id="3.50.50.60">
    <property type="entry name" value="FAD/NAD(P)-binding domain"/>
    <property type="match status" value="2"/>
</dbReference>
<evidence type="ECO:0000256" key="8">
    <source>
        <dbReference type="ARBA" id="ARBA00023157"/>
    </source>
</evidence>
<evidence type="ECO:0000256" key="14">
    <source>
        <dbReference type="RuleBase" id="RU003691"/>
    </source>
</evidence>
<dbReference type="PRINTS" id="PR00411">
    <property type="entry name" value="PNDRDTASEI"/>
</dbReference>
<dbReference type="GO" id="GO:0034599">
    <property type="term" value="P:cellular response to oxidative stress"/>
    <property type="evidence" value="ECO:0007669"/>
    <property type="project" value="TreeGrafter"/>
</dbReference>
<dbReference type="PIRSF" id="PIRSF000350">
    <property type="entry name" value="Mercury_reductase_MerA"/>
    <property type="match status" value="1"/>
</dbReference>
<evidence type="ECO:0000313" key="17">
    <source>
        <dbReference type="EMBL" id="ABB88584.1"/>
    </source>
</evidence>
<evidence type="ECO:0000256" key="12">
    <source>
        <dbReference type="PIRSR" id="PIRSR000350-3"/>
    </source>
</evidence>
<evidence type="ECO:0000256" key="2">
    <source>
        <dbReference type="ARBA" id="ARBA00011738"/>
    </source>
</evidence>
<dbReference type="GO" id="GO:0004362">
    <property type="term" value="F:glutathione-disulfide reductase (NADPH) activity"/>
    <property type="evidence" value="ECO:0007669"/>
    <property type="project" value="UniProtKB-EC"/>
</dbReference>
<dbReference type="InterPro" id="IPR046952">
    <property type="entry name" value="GSHR/TRXR-like"/>
</dbReference>
<protein>
    <recommendedName>
        <fullName evidence="3">glutathione-disulfide reductase</fullName>
        <ecNumber evidence="3">1.8.1.7</ecNumber>
    </recommendedName>
</protein>
<dbReference type="GO" id="GO:0050660">
    <property type="term" value="F:flavin adenine dinucleotide binding"/>
    <property type="evidence" value="ECO:0007669"/>
    <property type="project" value="InterPro"/>
</dbReference>
<comment type="subunit">
    <text evidence="2">Homodimer.</text>
</comment>
<dbReference type="FunFam" id="3.50.50.60:FF:000051">
    <property type="entry name" value="Glutathione reductase"/>
    <property type="match status" value="1"/>
</dbReference>
<dbReference type="GO" id="GO:0006749">
    <property type="term" value="P:glutathione metabolic process"/>
    <property type="evidence" value="ECO:0007669"/>
    <property type="project" value="TreeGrafter"/>
</dbReference>
<evidence type="ECO:0000256" key="9">
    <source>
        <dbReference type="ARBA" id="ARBA00023284"/>
    </source>
</evidence>
<evidence type="ECO:0000256" key="4">
    <source>
        <dbReference type="ARBA" id="ARBA00022630"/>
    </source>
</evidence>
<evidence type="ECO:0000256" key="1">
    <source>
        <dbReference type="ARBA" id="ARBA00007532"/>
    </source>
</evidence>
<keyword evidence="12" id="KW-0547">Nucleotide-binding</keyword>
<feature type="domain" description="FAD/NAD(P)-binding" evidence="16">
    <location>
        <begin position="48"/>
        <end position="371"/>
    </location>
</feature>
<dbReference type="InterPro" id="IPR036188">
    <property type="entry name" value="FAD/NAD-bd_sf"/>
</dbReference>
<keyword evidence="4 14" id="KW-0285">Flavoprotein</keyword>
<feature type="binding site" evidence="12">
    <location>
        <position position="315"/>
    </location>
    <ligand>
        <name>NAD(+)</name>
        <dbReference type="ChEBI" id="CHEBI:57540"/>
    </ligand>
</feature>
<reference evidence="17" key="1">
    <citation type="submission" date="2005-11" db="EMBL/GenBank/DDBJ databases">
        <title>Copper-induced expression of antioxidative related genes in Ulva fasciata Delile.</title>
        <authorList>
            <person name="Lee T.-M."/>
            <person name="Wu T.-M."/>
        </authorList>
    </citation>
    <scope>NUCLEOTIDE SEQUENCE</scope>
</reference>
<dbReference type="SUPFAM" id="SSF51905">
    <property type="entry name" value="FAD/NAD(P)-binding domain"/>
    <property type="match status" value="1"/>
</dbReference>
<dbReference type="GO" id="GO:0005739">
    <property type="term" value="C:mitochondrion"/>
    <property type="evidence" value="ECO:0007669"/>
    <property type="project" value="TreeGrafter"/>
</dbReference>
<dbReference type="Pfam" id="PF02852">
    <property type="entry name" value="Pyr_redox_dim"/>
    <property type="match status" value="1"/>
</dbReference>
<comment type="similarity">
    <text evidence="1 14">Belongs to the class-I pyridine nucleotide-disulfide oxidoreductase family.</text>
</comment>
<dbReference type="GO" id="GO:0045454">
    <property type="term" value="P:cell redox homeostasis"/>
    <property type="evidence" value="ECO:0007669"/>
    <property type="project" value="InterPro"/>
</dbReference>
<dbReference type="PRINTS" id="PR00368">
    <property type="entry name" value="FADPNR"/>
</dbReference>
<feature type="binding site" evidence="12">
    <location>
        <begin position="224"/>
        <end position="231"/>
    </location>
    <ligand>
        <name>NAD(+)</name>
        <dbReference type="ChEBI" id="CHEBI:57540"/>
    </ligand>
</feature>
<sequence length="512" mass="55304">MRSIMITTSAIKFAGARGSRAQGTHGLRCSRAIQARAYESTTEYDYDMFTLGGGSGGVRASRMSSGFGAKVACAELPFGYISSESAGGLGGTCVLRGCVPKKLVMYCSEYAEHVKDAEGFGWEIGESKLHWDKFMEKKRKELQRLNGVYGNIMGNAGVEIIEGRATIKDKHTVVVNGKEYTSKYICIAVGGTPHMLGVPGVEHCINSDGILELDSVPKRLAIIGAGYIGVEFGGMFNNLGSDVQFFIRSDKVLKGFDEEVRDHIMTEYDRRGIKINTGCSPKQVKKNDDGTLDMTYSSPDGDVTGTFDQILMATGRTPNTANLGLEAAGVETNKQGFVVVDEFSKTSVDNIFAVGDITDRMALTPVALMEGMCLAKTLFNDQPIAPDHKNIPTAVFSQPHIGTIGYGEEEAVEKFGDVDVYSSSYRPMRNTISGNESRGFMKILVDASTDKVVGIHIVGPEAGEMMQGFGVAVKMGATKADLDSCVGIHPTAAEELVTMRTTSRQWRGKKQI</sequence>
<dbReference type="Gene3D" id="3.30.390.30">
    <property type="match status" value="1"/>
</dbReference>
<feature type="disulfide bond" description="Redox-active" evidence="13">
    <location>
        <begin position="93"/>
        <end position="98"/>
    </location>
</feature>
<evidence type="ECO:0000256" key="6">
    <source>
        <dbReference type="ARBA" id="ARBA00022857"/>
    </source>
</evidence>